<dbReference type="GO" id="GO:0006606">
    <property type="term" value="P:protein import into nucleus"/>
    <property type="evidence" value="ECO:0007669"/>
    <property type="project" value="TreeGrafter"/>
</dbReference>
<dbReference type="STRING" id="253628.A0A0D2A1J5"/>
<dbReference type="GO" id="GO:0044611">
    <property type="term" value="C:nuclear pore inner ring"/>
    <property type="evidence" value="ECO:0007669"/>
    <property type="project" value="TreeGrafter"/>
</dbReference>
<evidence type="ECO:0000313" key="12">
    <source>
        <dbReference type="Proteomes" id="UP000053259"/>
    </source>
</evidence>
<comment type="subcellular location">
    <subcellularLocation>
        <location evidence="1">Nucleus</location>
        <location evidence="1">Nuclear pore complex</location>
    </subcellularLocation>
</comment>
<name>A0A0D2A1J5_9PEZI</name>
<dbReference type="InterPro" id="IPR044840">
    <property type="entry name" value="Nup188"/>
</dbReference>
<dbReference type="EMBL" id="KN847566">
    <property type="protein sequence ID" value="KIW00200.1"/>
    <property type="molecule type" value="Genomic_DNA"/>
</dbReference>
<dbReference type="InterPro" id="IPR048883">
    <property type="entry name" value="Nup188_N-subdom_III"/>
</dbReference>
<dbReference type="GO" id="GO:0017056">
    <property type="term" value="F:structural constituent of nuclear pore"/>
    <property type="evidence" value="ECO:0007669"/>
    <property type="project" value="InterPro"/>
</dbReference>
<accession>A0A0D2A1J5</accession>
<gene>
    <name evidence="11" type="ORF">PV09_08240</name>
</gene>
<evidence type="ECO:0000259" key="10">
    <source>
        <dbReference type="Pfam" id="PF21093"/>
    </source>
</evidence>
<dbReference type="RefSeq" id="XP_016210069.1">
    <property type="nucleotide sequence ID" value="XM_016362104.1"/>
</dbReference>
<dbReference type="Pfam" id="PF21093">
    <property type="entry name" value="Nup188_N-subdom_III"/>
    <property type="match status" value="2"/>
</dbReference>
<keyword evidence="3" id="KW-0509">mRNA transport</keyword>
<protein>
    <submittedName>
        <fullName evidence="11">Uncharacterized protein</fullName>
    </submittedName>
</protein>
<evidence type="ECO:0000313" key="11">
    <source>
        <dbReference type="EMBL" id="KIW00200.1"/>
    </source>
</evidence>
<keyword evidence="2" id="KW-0813">Transport</keyword>
<keyword evidence="8" id="KW-0175">Coiled coil</keyword>
<feature type="domain" description="Nucleoporin Nup188 N-terminal subdomain III" evidence="10">
    <location>
        <begin position="913"/>
        <end position="1162"/>
    </location>
</feature>
<dbReference type="Gene3D" id="1.25.10.70">
    <property type="match status" value="1"/>
</dbReference>
<dbReference type="GeneID" id="27316213"/>
<dbReference type="PANTHER" id="PTHR31431:SF1">
    <property type="entry name" value="NUCLEOPORIN NUP188"/>
    <property type="match status" value="1"/>
</dbReference>
<dbReference type="InterPro" id="IPR041634">
    <property type="entry name" value="Nup188_C"/>
</dbReference>
<evidence type="ECO:0000256" key="7">
    <source>
        <dbReference type="ARBA" id="ARBA00023242"/>
    </source>
</evidence>
<dbReference type="HOGENOM" id="CLU_001029_0_0_1"/>
<keyword evidence="5" id="KW-0811">Translocation</keyword>
<sequence length="1848" mass="204281">MAPMADDVYFPPLDKCLKDQTLLLSWKDVYTSLQDSVAELPPGVHRFLDDPESLKLLKRPLKPFDIPSAGTKSRFEHLTAAINITPDDSASYNLTEIKEDALWLSKQIKVDEVIALRIAVLEWQKRPSLSLLARPLDAETKIDDAEVADSALNQSMFVKSTANGDSNTDTQKAVSEQQQLQRRARLVALYHTEKTYVLATSRLIFSARRTLWITGQTSQAILNKLGVEIETSFLPRRDGSVFVQQAVDSIKAALETADGFGELLELLGDEQALRTQLNDLLLLEIVTTLETITLVSDSSEKVLSVDAVQPFFQLMLDTGFFTPIITSALEGSPTLATLLQLNLSTASLAILKLPAALEFIRPDYKDEDVMNAPETRGFYVCNRSCLKTLQDAFVVFAEHGCNASAFAIFAWVILVSNLQIFAQQSGAIETDEDTDGLTDSLIRRNHWRTDTLNEGFLEIISPAESLGEIMTPLAQCATSHLAVFQQMSTVVSALDKFYGERMLRTFAETTRNILFDLFQQSGPLIQYTSETLGAFLSIIGGDRSYWHLVDRETTQLDTVIEFVADGLEDGFKDYFGEMRYRYPREMGPFHQLLRALFLNCKTNEGRVQDLMEYITHAESFMLKLPPGFSGYREDPASVEFEGDEIPYKLVERVPFFHSQRAGLSFSSQLAITDGGMGDDEDERSETCLPVGSVGSLVASGRPPVICFNKHFSPLRYMIGCLCTVIPGNDFVDVSTGAPVPLDDIVDILGLLSTVLLATHKAGIPYGDGGVSILDETYIEAEPQRNLLEIVAELFEAQLAAVSVAGTQEGSLDVLVQCIQFFHAVALTHPARLWPILARSKLLEIDGRGGYLAAIVAAVEMVEGRYDLLAACIRLFEALADASLWPGAATSPSEGRALTRFSDRRGIRAGAEPLPQRMAAVVITCFTKTLLEVFTSSRSWRYIDLRDRAEISANLAASFEKVLKYVYGFDDAVDVHQKAVVSVLAEAGETIKEVLLKQSVAQGLSDALIDMLSDAVSSLKRSVFAIFGRMSKKEANSAISLINAAVCIRAAKVDTSLSGLEQHIYRSTPILVRLFAGYEGFKAPVSDLIQRLTNAAAIADTGSMAPSLLGSLSPSSAKDFLAVLGHLDLPYEDVHTERKLWGMLSAIVSSNQQWLAICLLTGKIPKDSKRLQSKDQPSNRTVSLFSSALNQLSEVSLVEGRPVWRRLPPELALEMLRFVASCQNHWAWAVSELRSHPKFIDAIAKNYIRHLHREPTDTTMSLTNEAAIAATISEILAMYLYSSAQLGDLDAAAKKIIDHLQYFERFGVAAPKYNDSLHKNLKANLEKQHKGLRLENFKHTLTFPTHFGGNYFYDVPFASRVLNVRRSAKSKLLKGLEQHLKEANEDLSYVDAQISLLRGWKLLAAELAKTVKPDTTLSAMLIDVVGHCLEENAQSTVPQAIFEKLRFQRLELALNLLQKLVTLDLKDVEQVNKLRKLFSTTWDTIRTSGFDFDTAYAGGDVSYYRALLQILFLTLKPLTKATPNSKRDATSHQPLQANELIEVLVYIVIKGFKSLTAVLHEDMTRALPGDFVLLTAMLQIILKIPGIDLLFSQFSLHFANNNTSLNATSLFSWSDQFLLDGDPIYGELAILFLLEMSSIPPVAETLAVDGVLSQLASAKIMRLYTRAKGMGPFDNPTRLHSIWSRGILPLCLNLLDAVGAPVAAEVVSFLNTFPAQLNRLGTELANRNSPVGTRPNDSHISLSLASETHSLSLLWLVVERYRAAGVASGTLVAELPRLEWDERSVKDDVDDFVMGRSNLGPLVVPANEREAELIRLRPLDTTSKANSRLEEKIMAEFRAASECLKADAA</sequence>
<dbReference type="VEuPathDB" id="FungiDB:PV09_08240"/>
<dbReference type="InParanoid" id="A0A0D2A1J5"/>
<proteinExistence type="predicted"/>
<dbReference type="PANTHER" id="PTHR31431">
    <property type="entry name" value="NUCLEOPORIN NUP188 HOMOLOG"/>
    <property type="match status" value="1"/>
</dbReference>
<reference evidence="11 12" key="1">
    <citation type="submission" date="2015-01" db="EMBL/GenBank/DDBJ databases">
        <title>The Genome Sequence of Ochroconis gallopava CBS43764.</title>
        <authorList>
            <consortium name="The Broad Institute Genomics Platform"/>
            <person name="Cuomo C."/>
            <person name="de Hoog S."/>
            <person name="Gorbushina A."/>
            <person name="Stielow B."/>
            <person name="Teixiera M."/>
            <person name="Abouelleil A."/>
            <person name="Chapman S.B."/>
            <person name="Priest M."/>
            <person name="Young S.K."/>
            <person name="Wortman J."/>
            <person name="Nusbaum C."/>
            <person name="Birren B."/>
        </authorList>
    </citation>
    <scope>NUCLEOTIDE SEQUENCE [LARGE SCALE GENOMIC DNA]</scope>
    <source>
        <strain evidence="11 12">CBS 43764</strain>
    </source>
</reference>
<dbReference type="Proteomes" id="UP000053259">
    <property type="component" value="Unassembled WGS sequence"/>
</dbReference>
<evidence type="ECO:0000256" key="6">
    <source>
        <dbReference type="ARBA" id="ARBA00023132"/>
    </source>
</evidence>
<evidence type="ECO:0000256" key="8">
    <source>
        <dbReference type="SAM" id="Coils"/>
    </source>
</evidence>
<evidence type="ECO:0000256" key="5">
    <source>
        <dbReference type="ARBA" id="ARBA00023010"/>
    </source>
</evidence>
<feature type="domain" description="Nuclear pore protein Nup188 C-terminal" evidence="9">
    <location>
        <begin position="1476"/>
        <end position="1843"/>
    </location>
</feature>
<evidence type="ECO:0000256" key="1">
    <source>
        <dbReference type="ARBA" id="ARBA00004567"/>
    </source>
</evidence>
<dbReference type="Pfam" id="PF18378">
    <property type="entry name" value="Nup188_C"/>
    <property type="match status" value="1"/>
</dbReference>
<evidence type="ECO:0000256" key="2">
    <source>
        <dbReference type="ARBA" id="ARBA00022448"/>
    </source>
</evidence>
<organism evidence="11 12">
    <name type="scientific">Verruconis gallopava</name>
    <dbReference type="NCBI Taxonomy" id="253628"/>
    <lineage>
        <taxon>Eukaryota</taxon>
        <taxon>Fungi</taxon>
        <taxon>Dikarya</taxon>
        <taxon>Ascomycota</taxon>
        <taxon>Pezizomycotina</taxon>
        <taxon>Dothideomycetes</taxon>
        <taxon>Pleosporomycetidae</taxon>
        <taxon>Venturiales</taxon>
        <taxon>Sympoventuriaceae</taxon>
        <taxon>Verruconis</taxon>
    </lineage>
</organism>
<dbReference type="FunCoup" id="A0A0D2A1J5">
    <property type="interactions" value="126"/>
</dbReference>
<dbReference type="GO" id="GO:0006405">
    <property type="term" value="P:RNA export from nucleus"/>
    <property type="evidence" value="ECO:0007669"/>
    <property type="project" value="TreeGrafter"/>
</dbReference>
<keyword evidence="4" id="KW-0653">Protein transport</keyword>
<feature type="domain" description="Nucleoporin Nup188 N-terminal subdomain III" evidence="10">
    <location>
        <begin position="784"/>
        <end position="883"/>
    </location>
</feature>
<evidence type="ECO:0000259" key="9">
    <source>
        <dbReference type="Pfam" id="PF18378"/>
    </source>
</evidence>
<keyword evidence="7" id="KW-0539">Nucleus</keyword>
<dbReference type="GO" id="GO:0051028">
    <property type="term" value="P:mRNA transport"/>
    <property type="evidence" value="ECO:0007669"/>
    <property type="project" value="UniProtKB-KW"/>
</dbReference>
<keyword evidence="6" id="KW-0906">Nuclear pore complex</keyword>
<evidence type="ECO:0000256" key="3">
    <source>
        <dbReference type="ARBA" id="ARBA00022816"/>
    </source>
</evidence>
<dbReference type="OrthoDB" id="102511at2759"/>
<keyword evidence="12" id="KW-1185">Reference proteome</keyword>
<evidence type="ECO:0000256" key="4">
    <source>
        <dbReference type="ARBA" id="ARBA00022927"/>
    </source>
</evidence>
<feature type="coiled-coil region" evidence="8">
    <location>
        <begin position="1365"/>
        <end position="1392"/>
    </location>
</feature>